<dbReference type="Gene3D" id="3.40.50.2000">
    <property type="entry name" value="Glycogen Phosphorylase B"/>
    <property type="match status" value="2"/>
</dbReference>
<gene>
    <name evidence="4" type="ORF">SAMN05443637_12169</name>
</gene>
<reference evidence="4 5" key="1">
    <citation type="submission" date="2016-11" db="EMBL/GenBank/DDBJ databases">
        <authorList>
            <person name="Jaros S."/>
            <person name="Januszkiewicz K."/>
            <person name="Wedrychowicz H."/>
        </authorList>
    </citation>
    <scope>NUCLEOTIDE SEQUENCE [LARGE SCALE GENOMIC DNA]</scope>
    <source>
        <strain evidence="4 5">DSM 43832</strain>
    </source>
</reference>
<evidence type="ECO:0000256" key="2">
    <source>
        <dbReference type="ARBA" id="ARBA00022679"/>
    </source>
</evidence>
<evidence type="ECO:0000259" key="3">
    <source>
        <dbReference type="Pfam" id="PF13439"/>
    </source>
</evidence>
<keyword evidence="1" id="KW-0328">Glycosyltransferase</keyword>
<accession>A0A1M6YTY0</accession>
<evidence type="ECO:0000313" key="5">
    <source>
        <dbReference type="Proteomes" id="UP000184363"/>
    </source>
</evidence>
<dbReference type="SUPFAM" id="SSF53756">
    <property type="entry name" value="UDP-Glycosyltransferase/glycogen phosphorylase"/>
    <property type="match status" value="1"/>
</dbReference>
<dbReference type="Pfam" id="PF13692">
    <property type="entry name" value="Glyco_trans_1_4"/>
    <property type="match status" value="1"/>
</dbReference>
<dbReference type="InterPro" id="IPR028098">
    <property type="entry name" value="Glyco_trans_4-like_N"/>
</dbReference>
<protein>
    <submittedName>
        <fullName evidence="4">Glycosyltransferase involved in cell wall bisynthesis</fullName>
    </submittedName>
</protein>
<evidence type="ECO:0000313" key="4">
    <source>
        <dbReference type="EMBL" id="SHL21698.1"/>
    </source>
</evidence>
<keyword evidence="5" id="KW-1185">Reference proteome</keyword>
<evidence type="ECO:0000256" key="1">
    <source>
        <dbReference type="ARBA" id="ARBA00022676"/>
    </source>
</evidence>
<dbReference type="OrthoDB" id="193659at2"/>
<dbReference type="Pfam" id="PF13439">
    <property type="entry name" value="Glyco_transf_4"/>
    <property type="match status" value="1"/>
</dbReference>
<dbReference type="Proteomes" id="UP000184363">
    <property type="component" value="Unassembled WGS sequence"/>
</dbReference>
<feature type="domain" description="Glycosyltransferase subfamily 4-like N-terminal" evidence="3">
    <location>
        <begin position="17"/>
        <end position="173"/>
    </location>
</feature>
<dbReference type="PANTHER" id="PTHR45947:SF3">
    <property type="entry name" value="SULFOQUINOVOSYL TRANSFERASE SQD2"/>
    <property type="match status" value="1"/>
</dbReference>
<dbReference type="GO" id="GO:1901137">
    <property type="term" value="P:carbohydrate derivative biosynthetic process"/>
    <property type="evidence" value="ECO:0007669"/>
    <property type="project" value="UniProtKB-ARBA"/>
</dbReference>
<dbReference type="GO" id="GO:0016758">
    <property type="term" value="F:hexosyltransferase activity"/>
    <property type="evidence" value="ECO:0007669"/>
    <property type="project" value="TreeGrafter"/>
</dbReference>
<dbReference type="InterPro" id="IPR050194">
    <property type="entry name" value="Glycosyltransferase_grp1"/>
</dbReference>
<dbReference type="RefSeq" id="WP_073459579.1">
    <property type="nucleotide sequence ID" value="NZ_CALGVN010000008.1"/>
</dbReference>
<dbReference type="CDD" id="cd03801">
    <property type="entry name" value="GT4_PimA-like"/>
    <property type="match status" value="1"/>
</dbReference>
<dbReference type="EMBL" id="FRAP01000021">
    <property type="protein sequence ID" value="SHL21698.1"/>
    <property type="molecule type" value="Genomic_DNA"/>
</dbReference>
<organism evidence="4 5">
    <name type="scientific">Pseudonocardia thermophila</name>
    <dbReference type="NCBI Taxonomy" id="1848"/>
    <lineage>
        <taxon>Bacteria</taxon>
        <taxon>Bacillati</taxon>
        <taxon>Actinomycetota</taxon>
        <taxon>Actinomycetes</taxon>
        <taxon>Pseudonocardiales</taxon>
        <taxon>Pseudonocardiaceae</taxon>
        <taxon>Pseudonocardia</taxon>
    </lineage>
</organism>
<dbReference type="PANTHER" id="PTHR45947">
    <property type="entry name" value="SULFOQUINOVOSYL TRANSFERASE SQD2"/>
    <property type="match status" value="1"/>
</dbReference>
<dbReference type="AlphaFoldDB" id="A0A1M6YTY0"/>
<dbReference type="STRING" id="1848.SAMN05443637_12169"/>
<keyword evidence="2 4" id="KW-0808">Transferase</keyword>
<sequence>MIRRIAVVTPYYPPDLGGVQRYAERIAHAARDAPDLDPVVVTTGEGPELVDGVQVVRLPVWRRISDTPVHPLWVRQLARLFRGLDVDVVNTHAPVPYLADVAALAAGSRPVVAAYHAGSMVKGVPGIDQLLRAYERLVLPMTFRRADALVAVSPTSLAHGRPGAVTITPGVDVDAFPPSPQPSGDTLLYVGRLDRASAWKGVDVLLRAFASVVAQRPTARLEIVGNGDARPDHEALAVELGIADAVRFAGALHGPQLAAAYAGARALVLPSLTEAESFGMTLVEAMASARPVVGSAVGGIPHVVDDGRTGLLVPPGDVTALAAALVRLLDDPALCARLGEAGRATAVERYAWPRLTERWLALFRGVTRRGARPVSARGAGR</sequence>
<name>A0A1M6YTY0_PSETH</name>
<proteinExistence type="predicted"/>